<reference evidence="1 2" key="1">
    <citation type="journal article" date="2021" name="Nat. Plants">
        <title>The Taxus genome provides insights into paclitaxel biosynthesis.</title>
        <authorList>
            <person name="Xiong X."/>
            <person name="Gou J."/>
            <person name="Liao Q."/>
            <person name="Li Y."/>
            <person name="Zhou Q."/>
            <person name="Bi G."/>
            <person name="Li C."/>
            <person name="Du R."/>
            <person name="Wang X."/>
            <person name="Sun T."/>
            <person name="Guo L."/>
            <person name="Liang H."/>
            <person name="Lu P."/>
            <person name="Wu Y."/>
            <person name="Zhang Z."/>
            <person name="Ro D.K."/>
            <person name="Shang Y."/>
            <person name="Huang S."/>
            <person name="Yan J."/>
        </authorList>
    </citation>
    <scope>NUCLEOTIDE SEQUENCE [LARGE SCALE GENOMIC DNA]</scope>
    <source>
        <strain evidence="1">Ta-2019</strain>
    </source>
</reference>
<evidence type="ECO:0000313" key="1">
    <source>
        <dbReference type="EMBL" id="KAH9291089.1"/>
    </source>
</evidence>
<evidence type="ECO:0000313" key="2">
    <source>
        <dbReference type="Proteomes" id="UP000824469"/>
    </source>
</evidence>
<dbReference type="InterPro" id="IPR053134">
    <property type="entry name" value="RNA-dir_DNA_polymerase"/>
</dbReference>
<feature type="non-terminal residue" evidence="1">
    <location>
        <position position="1"/>
    </location>
</feature>
<dbReference type="Gene3D" id="3.10.10.10">
    <property type="entry name" value="HIV Type 1 Reverse Transcriptase, subunit A, domain 1"/>
    <property type="match status" value="1"/>
</dbReference>
<dbReference type="AlphaFoldDB" id="A0AA38C542"/>
<accession>A0AA38C542</accession>
<dbReference type="OMA" id="QSSWVAN"/>
<name>A0AA38C542_TAXCH</name>
<dbReference type="Proteomes" id="UP000824469">
    <property type="component" value="Unassembled WGS sequence"/>
</dbReference>
<sequence length="120" mass="13912">VKREDLEPILIGEGRTLQISKVVTEQEKSDFIQLCQEFPDVFAWSYEDLRGLNPKLAQHTIELDPDAKPIRKKQRPVNPHIEPLMKKELKKLIEVNIIFLIMQSSWVANLVPVRKKSGEI</sequence>
<feature type="non-terminal residue" evidence="1">
    <location>
        <position position="120"/>
    </location>
</feature>
<dbReference type="EMBL" id="JAHRHJ020003813">
    <property type="protein sequence ID" value="KAH9291089.1"/>
    <property type="molecule type" value="Genomic_DNA"/>
</dbReference>
<keyword evidence="2" id="KW-1185">Reference proteome</keyword>
<proteinExistence type="predicted"/>
<protein>
    <submittedName>
        <fullName evidence="1">Uncharacterized protein</fullName>
    </submittedName>
</protein>
<comment type="caution">
    <text evidence="1">The sequence shown here is derived from an EMBL/GenBank/DDBJ whole genome shotgun (WGS) entry which is preliminary data.</text>
</comment>
<gene>
    <name evidence="1" type="ORF">KI387_044660</name>
</gene>
<dbReference type="PANTHER" id="PTHR24559:SF444">
    <property type="entry name" value="REVERSE TRANSCRIPTASE DOMAIN-CONTAINING PROTEIN"/>
    <property type="match status" value="1"/>
</dbReference>
<organism evidence="1 2">
    <name type="scientific">Taxus chinensis</name>
    <name type="common">Chinese yew</name>
    <name type="synonym">Taxus wallichiana var. chinensis</name>
    <dbReference type="NCBI Taxonomy" id="29808"/>
    <lineage>
        <taxon>Eukaryota</taxon>
        <taxon>Viridiplantae</taxon>
        <taxon>Streptophyta</taxon>
        <taxon>Embryophyta</taxon>
        <taxon>Tracheophyta</taxon>
        <taxon>Spermatophyta</taxon>
        <taxon>Pinopsida</taxon>
        <taxon>Pinidae</taxon>
        <taxon>Conifers II</taxon>
        <taxon>Cupressales</taxon>
        <taxon>Taxaceae</taxon>
        <taxon>Taxus</taxon>
    </lineage>
</organism>
<dbReference type="PANTHER" id="PTHR24559">
    <property type="entry name" value="TRANSPOSON TY3-I GAG-POL POLYPROTEIN"/>
    <property type="match status" value="1"/>
</dbReference>
<dbReference type="SUPFAM" id="SSF56672">
    <property type="entry name" value="DNA/RNA polymerases"/>
    <property type="match status" value="1"/>
</dbReference>
<dbReference type="InterPro" id="IPR043502">
    <property type="entry name" value="DNA/RNA_pol_sf"/>
</dbReference>